<evidence type="ECO:0000313" key="9">
    <source>
        <dbReference type="Proteomes" id="UP000007879"/>
    </source>
</evidence>
<dbReference type="Proteomes" id="UP000007879">
    <property type="component" value="Unassembled WGS sequence"/>
</dbReference>
<evidence type="ECO:0000256" key="5">
    <source>
        <dbReference type="PROSITE-ProRule" id="PRU00181"/>
    </source>
</evidence>
<dbReference type="InterPro" id="IPR006196">
    <property type="entry name" value="RNA-binding_domain_S1_IF1"/>
</dbReference>
<feature type="region of interest" description="Disordered" evidence="6">
    <location>
        <begin position="104"/>
        <end position="176"/>
    </location>
</feature>
<dbReference type="KEGG" id="aqu:100632027"/>
<dbReference type="PROSITE" id="PS50832">
    <property type="entry name" value="S1_IF1_TYPE"/>
    <property type="match status" value="1"/>
</dbReference>
<evidence type="ECO:0000256" key="4">
    <source>
        <dbReference type="ARBA" id="ARBA00031998"/>
    </source>
</evidence>
<evidence type="ECO:0000259" key="7">
    <source>
        <dbReference type="PROSITE" id="PS50832"/>
    </source>
</evidence>
<name>A0A1X7VBK6_AMPQE</name>
<sequence length="176" mass="19582">MSKATKRKHVTKEVLEELVEPEGDQFIVKIQGGRGNNLHEAESPDGQKFLVSMPTKFRRNVWIKRGDFVIVDPIAEGNKVQAEIAHILYPLQIKNLKKNGLWPSHFTDKGTSPVCTGLDNPRERSDLETNTSPAASDSNDEEEVTEEDDDIFVNTNRVHAATHRNTSSSSSDENGG</sequence>
<dbReference type="InterPro" id="IPR001253">
    <property type="entry name" value="TIF_eIF-1A"/>
</dbReference>
<dbReference type="Gene3D" id="2.40.50.140">
    <property type="entry name" value="Nucleic acid-binding proteins"/>
    <property type="match status" value="1"/>
</dbReference>
<keyword evidence="5" id="KW-0648">Protein biosynthesis</keyword>
<dbReference type="GO" id="GO:0005634">
    <property type="term" value="C:nucleus"/>
    <property type="evidence" value="ECO:0007669"/>
    <property type="project" value="TreeGrafter"/>
</dbReference>
<protein>
    <recommendedName>
        <fullName evidence="2">Probable RNA-binding protein EIF1AD</fullName>
    </recommendedName>
    <alternativeName>
        <fullName evidence="4">Eukaryotic translation initiation factor 1A domain-containing protein</fullName>
    </alternativeName>
</protein>
<keyword evidence="9" id="KW-1185">Reference proteome</keyword>
<feature type="domain" description="S1-like" evidence="7">
    <location>
        <begin position="14"/>
        <end position="92"/>
    </location>
</feature>
<evidence type="ECO:0000256" key="3">
    <source>
        <dbReference type="ARBA" id="ARBA00022884"/>
    </source>
</evidence>
<dbReference type="GO" id="GO:0003723">
    <property type="term" value="F:RNA binding"/>
    <property type="evidence" value="ECO:0007669"/>
    <property type="project" value="UniProtKB-KW"/>
</dbReference>
<reference evidence="8" key="2">
    <citation type="submission" date="2017-05" db="UniProtKB">
        <authorList>
            <consortium name="EnsemblMetazoa"/>
        </authorList>
    </citation>
    <scope>IDENTIFICATION</scope>
</reference>
<dbReference type="InParanoid" id="A0A1X7VBK6"/>
<dbReference type="PANTHER" id="PTHR21641:SF0">
    <property type="entry name" value="RNA-BINDING PROTEIN EIF1AD-RELATED"/>
    <property type="match status" value="1"/>
</dbReference>
<feature type="compositionally biased region" description="Acidic residues" evidence="6">
    <location>
        <begin position="138"/>
        <end position="151"/>
    </location>
</feature>
<dbReference type="OrthoDB" id="1738325at2759"/>
<comment type="similarity">
    <text evidence="1">Belongs to the EIF1AD family.</text>
</comment>
<evidence type="ECO:0000313" key="8">
    <source>
        <dbReference type="EnsemblMetazoa" id="Aqu2.1.37119_001"/>
    </source>
</evidence>
<evidence type="ECO:0000256" key="6">
    <source>
        <dbReference type="SAM" id="MobiDB-lite"/>
    </source>
</evidence>
<gene>
    <name evidence="8" type="primary">100632027</name>
</gene>
<accession>A0A1X7VBK6</accession>
<dbReference type="SMART" id="SM00652">
    <property type="entry name" value="eIF1a"/>
    <property type="match status" value="1"/>
</dbReference>
<dbReference type="InterPro" id="IPR039294">
    <property type="entry name" value="EIF1AD"/>
</dbReference>
<dbReference type="Pfam" id="PF01176">
    <property type="entry name" value="eIF-1a"/>
    <property type="match status" value="1"/>
</dbReference>
<dbReference type="EnsemblMetazoa" id="XM_003385014.3">
    <property type="protein sequence ID" value="XP_003385062.1"/>
    <property type="gene ID" value="LOC100632027"/>
</dbReference>
<reference evidence="9" key="1">
    <citation type="journal article" date="2010" name="Nature">
        <title>The Amphimedon queenslandica genome and the evolution of animal complexity.</title>
        <authorList>
            <person name="Srivastava M."/>
            <person name="Simakov O."/>
            <person name="Chapman J."/>
            <person name="Fahey B."/>
            <person name="Gauthier M.E."/>
            <person name="Mitros T."/>
            <person name="Richards G.S."/>
            <person name="Conaco C."/>
            <person name="Dacre M."/>
            <person name="Hellsten U."/>
            <person name="Larroux C."/>
            <person name="Putnam N.H."/>
            <person name="Stanke M."/>
            <person name="Adamska M."/>
            <person name="Darling A."/>
            <person name="Degnan S.M."/>
            <person name="Oakley T.H."/>
            <person name="Plachetzki D.C."/>
            <person name="Zhai Y."/>
            <person name="Adamski M."/>
            <person name="Calcino A."/>
            <person name="Cummins S.F."/>
            <person name="Goodstein D.M."/>
            <person name="Harris C."/>
            <person name="Jackson D.J."/>
            <person name="Leys S.P."/>
            <person name="Shu S."/>
            <person name="Woodcroft B.J."/>
            <person name="Vervoort M."/>
            <person name="Kosik K.S."/>
            <person name="Manning G."/>
            <person name="Degnan B.M."/>
            <person name="Rokhsar D.S."/>
        </authorList>
    </citation>
    <scope>NUCLEOTIDE SEQUENCE [LARGE SCALE GENOMIC DNA]</scope>
</reference>
<dbReference type="OMA" id="RFMITHI"/>
<dbReference type="STRING" id="400682.A0A1X7VBK6"/>
<dbReference type="GO" id="GO:0003743">
    <property type="term" value="F:translation initiation factor activity"/>
    <property type="evidence" value="ECO:0007669"/>
    <property type="project" value="UniProtKB-UniRule"/>
</dbReference>
<organism evidence="8">
    <name type="scientific">Amphimedon queenslandica</name>
    <name type="common">Sponge</name>
    <dbReference type="NCBI Taxonomy" id="400682"/>
    <lineage>
        <taxon>Eukaryota</taxon>
        <taxon>Metazoa</taxon>
        <taxon>Porifera</taxon>
        <taxon>Demospongiae</taxon>
        <taxon>Heteroscleromorpha</taxon>
        <taxon>Haplosclerida</taxon>
        <taxon>Niphatidae</taxon>
        <taxon>Amphimedon</taxon>
    </lineage>
</organism>
<evidence type="ECO:0000256" key="2">
    <source>
        <dbReference type="ARBA" id="ARBA00020989"/>
    </source>
</evidence>
<feature type="compositionally biased region" description="Polar residues" evidence="6">
    <location>
        <begin position="153"/>
        <end position="176"/>
    </location>
</feature>
<dbReference type="AlphaFoldDB" id="A0A1X7VBK6"/>
<dbReference type="EnsemblMetazoa" id="Aqu2.1.37119_001">
    <property type="protein sequence ID" value="Aqu2.1.37119_001"/>
    <property type="gene ID" value="Aqu2.1.37119"/>
</dbReference>
<dbReference type="FunCoup" id="A0A1X7VBK6">
    <property type="interactions" value="491"/>
</dbReference>
<dbReference type="eggNOG" id="KOG2925">
    <property type="taxonomic scope" value="Eukaryota"/>
</dbReference>
<dbReference type="PANTHER" id="PTHR21641">
    <property type="entry name" value="TRANSLATION INITIATION FACTOR-RELATED"/>
    <property type="match status" value="1"/>
</dbReference>
<keyword evidence="5" id="KW-0396">Initiation factor</keyword>
<proteinExistence type="inferred from homology"/>
<evidence type="ECO:0000256" key="1">
    <source>
        <dbReference type="ARBA" id="ARBA00007340"/>
    </source>
</evidence>
<dbReference type="InterPro" id="IPR012340">
    <property type="entry name" value="NA-bd_OB-fold"/>
</dbReference>
<dbReference type="SUPFAM" id="SSF50249">
    <property type="entry name" value="Nucleic acid-binding proteins"/>
    <property type="match status" value="1"/>
</dbReference>
<keyword evidence="3" id="KW-0694">RNA-binding</keyword>